<dbReference type="AlphaFoldDB" id="A0A1R1PS72"/>
<evidence type="ECO:0000256" key="1">
    <source>
        <dbReference type="SAM" id="MobiDB-lite"/>
    </source>
</evidence>
<feature type="compositionally biased region" description="Polar residues" evidence="1">
    <location>
        <begin position="500"/>
        <end position="520"/>
    </location>
</feature>
<sequence>MDSDITHEGSKSSPTDEKSKIIVVFKISGKRPKDWDEPELKHSTWTCFAIDVHLDAYTILLKVKKPLQNWERIWEWICNEYKDDSFDALRNIEFKDASYIENMALGLKRDLALEQHDAIQLLKEAYRGIYNREISKIGRTAELKRNIPESAIQAKSEVWNLNGNENRFSENFEKQAGSSSKHMGAYKQKEMTFSTASDVSGTSLSYDGLQKAGVQSVESLYGLREGVVTEQEEFPGNSTNTKAVDLEHIANSICTPKDTHKQRNVSNEKLETSSEENNAELISTHLFLSANHGDQESGILYNKQSVDCNDDNVCSGIYTEELNNNLKPYNNEVSDKKEITEGSKALDSLYEDDSTGEYSAQPSAVQKVRDFLEESASRLSVGSKPVRFIGTDANDFQKMLLNPNDLHKQLLPSTQFSPQPTHSHSHSHSPTDAFYQFQDSKDSSRVGLAGIKTTVVTRTASPEVHDEHEQVIESAPGSQFNSEVGTQSSADLSHSKHSSVNVDSADNHRFLTTVSSSNRFSGDPSRGS</sequence>
<dbReference type="EMBL" id="LSSK01000304">
    <property type="protein sequence ID" value="OMH83817.1"/>
    <property type="molecule type" value="Genomic_DNA"/>
</dbReference>
<feature type="region of interest" description="Disordered" evidence="1">
    <location>
        <begin position="410"/>
        <end position="434"/>
    </location>
</feature>
<evidence type="ECO:0000313" key="2">
    <source>
        <dbReference type="EMBL" id="OMH83817.1"/>
    </source>
</evidence>
<proteinExistence type="predicted"/>
<protein>
    <submittedName>
        <fullName evidence="2">Uncharacterized protein</fullName>
    </submittedName>
</protein>
<gene>
    <name evidence="2" type="ORF">AX774_g2667</name>
</gene>
<evidence type="ECO:0000313" key="3">
    <source>
        <dbReference type="Proteomes" id="UP000188320"/>
    </source>
</evidence>
<reference evidence="3" key="1">
    <citation type="submission" date="2017-01" db="EMBL/GenBank/DDBJ databases">
        <authorList>
            <person name="Wang Y."/>
            <person name="White M."/>
            <person name="Kvist S."/>
            <person name="Moncalvo J.-M."/>
        </authorList>
    </citation>
    <scope>NUCLEOTIDE SEQUENCE [LARGE SCALE GENOMIC DNA]</scope>
    <source>
        <strain evidence="3">COL-18-3</strain>
    </source>
</reference>
<feature type="compositionally biased region" description="Polar residues" evidence="1">
    <location>
        <begin position="476"/>
        <end position="487"/>
    </location>
</feature>
<keyword evidence="3" id="KW-1185">Reference proteome</keyword>
<name>A0A1R1PS72_ZANCU</name>
<comment type="caution">
    <text evidence="2">The sequence shown here is derived from an EMBL/GenBank/DDBJ whole genome shotgun (WGS) entry which is preliminary data.</text>
</comment>
<organism evidence="2 3">
    <name type="scientific">Zancudomyces culisetae</name>
    <name type="common">Gut fungus</name>
    <name type="synonym">Smittium culisetae</name>
    <dbReference type="NCBI Taxonomy" id="1213189"/>
    <lineage>
        <taxon>Eukaryota</taxon>
        <taxon>Fungi</taxon>
        <taxon>Fungi incertae sedis</taxon>
        <taxon>Zoopagomycota</taxon>
        <taxon>Kickxellomycotina</taxon>
        <taxon>Harpellomycetes</taxon>
        <taxon>Harpellales</taxon>
        <taxon>Legeriomycetaceae</taxon>
        <taxon>Zancudomyces</taxon>
    </lineage>
</organism>
<feature type="region of interest" description="Disordered" evidence="1">
    <location>
        <begin position="459"/>
        <end position="528"/>
    </location>
</feature>
<dbReference type="Proteomes" id="UP000188320">
    <property type="component" value="Unassembled WGS sequence"/>
</dbReference>
<feature type="compositionally biased region" description="Polar residues" evidence="1">
    <location>
        <begin position="411"/>
        <end position="421"/>
    </location>
</feature>
<accession>A0A1R1PS72</accession>